<dbReference type="Proteomes" id="UP000269438">
    <property type="component" value="Unassembled WGS sequence"/>
</dbReference>
<comment type="caution">
    <text evidence="1">The sequence shown here is derived from an EMBL/GenBank/DDBJ whole genome shotgun (WGS) entry which is preliminary data.</text>
</comment>
<dbReference type="SUPFAM" id="SSF55729">
    <property type="entry name" value="Acyl-CoA N-acyltransferases (Nat)"/>
    <property type="match status" value="1"/>
</dbReference>
<dbReference type="Gene3D" id="3.40.630.30">
    <property type="match status" value="1"/>
</dbReference>
<protein>
    <submittedName>
        <fullName evidence="1">N-acetyltransferase</fullName>
    </submittedName>
</protein>
<dbReference type="AlphaFoldDB" id="A0A3L7AI07"/>
<dbReference type="EMBL" id="RCUY01000015">
    <property type="protein sequence ID" value="RLP79318.1"/>
    <property type="molecule type" value="Genomic_DNA"/>
</dbReference>
<name>A0A3L7AI07_9MICO</name>
<accession>A0A3L7AI07</accession>
<dbReference type="GO" id="GO:0016740">
    <property type="term" value="F:transferase activity"/>
    <property type="evidence" value="ECO:0007669"/>
    <property type="project" value="UniProtKB-KW"/>
</dbReference>
<dbReference type="RefSeq" id="WP_121689484.1">
    <property type="nucleotide sequence ID" value="NZ_RCUY01000015.1"/>
</dbReference>
<keyword evidence="1" id="KW-0808">Transferase</keyword>
<reference evidence="1 2" key="1">
    <citation type="submission" date="2018-10" db="EMBL/GenBank/DDBJ databases">
        <authorList>
            <person name="Li J."/>
        </authorList>
    </citation>
    <scope>NUCLEOTIDE SEQUENCE [LARGE SCALE GENOMIC DNA]</scope>
    <source>
        <strain evidence="1 2">JCM 11654</strain>
    </source>
</reference>
<organism evidence="1 2">
    <name type="scientific">Mycetocola lacteus</name>
    <dbReference type="NCBI Taxonomy" id="76637"/>
    <lineage>
        <taxon>Bacteria</taxon>
        <taxon>Bacillati</taxon>
        <taxon>Actinomycetota</taxon>
        <taxon>Actinomycetes</taxon>
        <taxon>Micrococcales</taxon>
        <taxon>Microbacteriaceae</taxon>
        <taxon>Mycetocola</taxon>
    </lineage>
</organism>
<dbReference type="OrthoDB" id="70840at2"/>
<keyword evidence="2" id="KW-1185">Reference proteome</keyword>
<evidence type="ECO:0000313" key="1">
    <source>
        <dbReference type="EMBL" id="RLP79318.1"/>
    </source>
</evidence>
<proteinExistence type="predicted"/>
<dbReference type="InterPro" id="IPR016181">
    <property type="entry name" value="Acyl_CoA_acyltransferase"/>
</dbReference>
<gene>
    <name evidence="1" type="ORF">D9V34_16135</name>
</gene>
<sequence length="122" mass="12902">MSDITYASIDPRDPLALSILTSFLREDAEHRDGVAPDPERVRVALGAPEIAGLQGAGGDLIIARRGDAVLGCGGVRWIEGDTAEPTLIYVLPAFRDAGIEAGIGAELERRARLSGRRGVPQV</sequence>
<evidence type="ECO:0000313" key="2">
    <source>
        <dbReference type="Proteomes" id="UP000269438"/>
    </source>
</evidence>